<comment type="caution">
    <text evidence="2">The sequence shown here is derived from an EMBL/GenBank/DDBJ whole genome shotgun (WGS) entry which is preliminary data.</text>
</comment>
<dbReference type="InterPro" id="IPR006598">
    <property type="entry name" value="CAP10"/>
</dbReference>
<evidence type="ECO:0000313" key="2">
    <source>
        <dbReference type="EMBL" id="RWR91849.1"/>
    </source>
</evidence>
<dbReference type="EMBL" id="QPKB01000009">
    <property type="protein sequence ID" value="RWR91849.1"/>
    <property type="molecule type" value="Genomic_DNA"/>
</dbReference>
<evidence type="ECO:0000313" key="3">
    <source>
        <dbReference type="Proteomes" id="UP000283530"/>
    </source>
</evidence>
<reference evidence="2 3" key="1">
    <citation type="journal article" date="2019" name="Nat. Plants">
        <title>Stout camphor tree genome fills gaps in understanding of flowering plant genome evolution.</title>
        <authorList>
            <person name="Chaw S.M."/>
            <person name="Liu Y.C."/>
            <person name="Wu Y.W."/>
            <person name="Wang H.Y."/>
            <person name="Lin C.I."/>
            <person name="Wu C.S."/>
            <person name="Ke H.M."/>
            <person name="Chang L.Y."/>
            <person name="Hsu C.Y."/>
            <person name="Yang H.T."/>
            <person name="Sudianto E."/>
            <person name="Hsu M.H."/>
            <person name="Wu K.P."/>
            <person name="Wang L.N."/>
            <person name="Leebens-Mack J.H."/>
            <person name="Tsai I.J."/>
        </authorList>
    </citation>
    <scope>NUCLEOTIDE SEQUENCE [LARGE SCALE GENOMIC DNA]</scope>
    <source>
        <strain evidence="3">cv. Chaw 1501</strain>
        <tissue evidence="2">Young leaves</tissue>
    </source>
</reference>
<name>A0A3S3MXJ2_9MAGN</name>
<dbReference type="Pfam" id="PF05686">
    <property type="entry name" value="Glyco_transf_90"/>
    <property type="match status" value="1"/>
</dbReference>
<organism evidence="2 3">
    <name type="scientific">Cinnamomum micranthum f. kanehirae</name>
    <dbReference type="NCBI Taxonomy" id="337451"/>
    <lineage>
        <taxon>Eukaryota</taxon>
        <taxon>Viridiplantae</taxon>
        <taxon>Streptophyta</taxon>
        <taxon>Embryophyta</taxon>
        <taxon>Tracheophyta</taxon>
        <taxon>Spermatophyta</taxon>
        <taxon>Magnoliopsida</taxon>
        <taxon>Magnoliidae</taxon>
        <taxon>Laurales</taxon>
        <taxon>Lauraceae</taxon>
        <taxon>Cinnamomum</taxon>
    </lineage>
</organism>
<protein>
    <submittedName>
        <fullName evidence="2">O-glucosyltransferase rumi isoform X1</fullName>
    </submittedName>
</protein>
<accession>A0A3S3MXJ2</accession>
<feature type="domain" description="Glycosyl transferase CAP10" evidence="1">
    <location>
        <begin position="1"/>
        <end position="73"/>
    </location>
</feature>
<dbReference type="AlphaFoldDB" id="A0A3S3MXJ2"/>
<dbReference type="GO" id="GO:0016740">
    <property type="term" value="F:transferase activity"/>
    <property type="evidence" value="ECO:0007669"/>
    <property type="project" value="UniProtKB-KW"/>
</dbReference>
<gene>
    <name evidence="2" type="ORF">CKAN_02102600</name>
</gene>
<dbReference type="InterPro" id="IPR051091">
    <property type="entry name" value="O-Glucosyltr/Glycosyltrsf_90"/>
</dbReference>
<sequence>MFDCVDWPVVMSRDYRGRNASAPPPLFRYCGDEETLDIVFLDWSFWGWPEINIKPWESPLKDLKEGNERIEWMN</sequence>
<dbReference type="OrthoDB" id="202415at2759"/>
<keyword evidence="2" id="KW-0808">Transferase</keyword>
<keyword evidence="3" id="KW-1185">Reference proteome</keyword>
<evidence type="ECO:0000259" key="1">
    <source>
        <dbReference type="Pfam" id="PF05686"/>
    </source>
</evidence>
<dbReference type="PANTHER" id="PTHR12203">
    <property type="entry name" value="KDEL LYS-ASP-GLU-LEU CONTAINING - RELATED"/>
    <property type="match status" value="1"/>
</dbReference>
<dbReference type="Proteomes" id="UP000283530">
    <property type="component" value="Unassembled WGS sequence"/>
</dbReference>
<proteinExistence type="predicted"/>
<dbReference type="PANTHER" id="PTHR12203:SF99">
    <property type="entry name" value="OS04G0534100 PROTEIN"/>
    <property type="match status" value="1"/>
</dbReference>